<gene>
    <name evidence="1" type="ORF">NRB20_49790</name>
</gene>
<evidence type="ECO:0008006" key="3">
    <source>
        <dbReference type="Google" id="ProtNLM"/>
    </source>
</evidence>
<proteinExistence type="predicted"/>
<evidence type="ECO:0000313" key="1">
    <source>
        <dbReference type="EMBL" id="MQY21866.1"/>
    </source>
</evidence>
<evidence type="ECO:0000313" key="2">
    <source>
        <dbReference type="Proteomes" id="UP000438448"/>
    </source>
</evidence>
<comment type="caution">
    <text evidence="1">The sequence shown here is derived from an EMBL/GenBank/DDBJ whole genome shotgun (WGS) entry which is preliminary data.</text>
</comment>
<protein>
    <recommendedName>
        <fullName evidence="3">Uridine kinase</fullName>
    </recommendedName>
</protein>
<organism evidence="1 2">
    <name type="scientific">Nocardia macrotermitis</name>
    <dbReference type="NCBI Taxonomy" id="2585198"/>
    <lineage>
        <taxon>Bacteria</taxon>
        <taxon>Bacillati</taxon>
        <taxon>Actinomycetota</taxon>
        <taxon>Actinomycetes</taxon>
        <taxon>Mycobacteriales</taxon>
        <taxon>Nocardiaceae</taxon>
        <taxon>Nocardia</taxon>
    </lineage>
</organism>
<accession>A0A7K0D7X7</accession>
<dbReference type="EMBL" id="WEGK01000011">
    <property type="protein sequence ID" value="MQY21866.1"/>
    <property type="molecule type" value="Genomic_DNA"/>
</dbReference>
<dbReference type="AlphaFoldDB" id="A0A7K0D7X7"/>
<keyword evidence="2" id="KW-1185">Reference proteome</keyword>
<sequence length="205" mass="22747">MPSFSPVTVDALFSLVLDRALVLPGYAIVAVDGADPADPLGFAETVADRIRTRGRACATVSLHDYVRPASLRLEFGRDEMSYRTAWFDYAGLNREVLQALRERGQWLPALWNESTDRSARATTVSAKPETIVLVAGPMLLGRGLGFDLSVELRLSEGALRRAEVEPFVVAALLRHRRDADQDPDILVAWDHRDRPALRLGDSPRR</sequence>
<reference evidence="1 2" key="1">
    <citation type="submission" date="2019-10" db="EMBL/GenBank/DDBJ databases">
        <title>Nocardia macrotermitis sp. nov. and Nocardia aurantia sp. nov., isolated from the gut of fungus growing-termite Macrotermes natalensis.</title>
        <authorList>
            <person name="Benndorf R."/>
            <person name="Schwitalla J."/>
            <person name="Martin K."/>
            <person name="De Beer W."/>
            <person name="Kaster A.-K."/>
            <person name="Vollmers J."/>
            <person name="Poulsen M."/>
            <person name="Beemelmanns C."/>
        </authorList>
    </citation>
    <scope>NUCLEOTIDE SEQUENCE [LARGE SCALE GENOMIC DNA]</scope>
    <source>
        <strain evidence="1 2">RB20</strain>
    </source>
</reference>
<dbReference type="RefSeq" id="WP_319945337.1">
    <property type="nucleotide sequence ID" value="NZ_WEGK01000011.1"/>
</dbReference>
<dbReference type="InterPro" id="IPR027417">
    <property type="entry name" value="P-loop_NTPase"/>
</dbReference>
<dbReference type="Proteomes" id="UP000438448">
    <property type="component" value="Unassembled WGS sequence"/>
</dbReference>
<name>A0A7K0D7X7_9NOCA</name>
<dbReference type="Gene3D" id="3.40.50.300">
    <property type="entry name" value="P-loop containing nucleotide triphosphate hydrolases"/>
    <property type="match status" value="1"/>
</dbReference>